<keyword evidence="12" id="KW-0511">Multifunctional enzyme</keyword>
<evidence type="ECO:0000256" key="10">
    <source>
        <dbReference type="ARBA" id="ARBA00022857"/>
    </source>
</evidence>
<evidence type="ECO:0000259" key="17">
    <source>
        <dbReference type="PROSITE" id="PS51747"/>
    </source>
</evidence>
<feature type="binding site" evidence="15">
    <location>
        <position position="211"/>
    </location>
    <ligand>
        <name>NADP(+)</name>
        <dbReference type="ChEBI" id="CHEBI:58349"/>
    </ligand>
</feature>
<evidence type="ECO:0000256" key="15">
    <source>
        <dbReference type="PIRSR" id="PIRSR006769-2"/>
    </source>
</evidence>
<dbReference type="Pfam" id="PF00383">
    <property type="entry name" value="dCMP_cyt_deam_1"/>
    <property type="match status" value="1"/>
</dbReference>
<dbReference type="PANTHER" id="PTHR38011:SF7">
    <property type="entry name" value="2,5-DIAMINO-6-RIBOSYLAMINO-4(3H)-PYRIMIDINONE 5'-PHOSPHATE REDUCTASE"/>
    <property type="match status" value="1"/>
</dbReference>
<evidence type="ECO:0000256" key="2">
    <source>
        <dbReference type="ARBA" id="ARBA00004882"/>
    </source>
</evidence>
<keyword evidence="11 13" id="KW-0560">Oxidoreductase</keyword>
<name>F9UEJ4_9GAMM</name>
<feature type="binding site" evidence="15">
    <location>
        <begin position="318"/>
        <end position="324"/>
    </location>
    <ligand>
        <name>NADP(+)</name>
        <dbReference type="ChEBI" id="CHEBI:58349"/>
    </ligand>
</feature>
<gene>
    <name evidence="18" type="ORF">ThimaDRAFT_3347</name>
</gene>
<feature type="binding site" evidence="15">
    <location>
        <position position="219"/>
    </location>
    <ligand>
        <name>substrate</name>
    </ligand>
</feature>
<dbReference type="PROSITE" id="PS00903">
    <property type="entry name" value="CYT_DCMP_DEAMINASES_1"/>
    <property type="match status" value="1"/>
</dbReference>
<dbReference type="InterPro" id="IPR016192">
    <property type="entry name" value="APOBEC/CMP_deaminase_Zn-bd"/>
</dbReference>
<dbReference type="PIRSF" id="PIRSF006769">
    <property type="entry name" value="RibD"/>
    <property type="match status" value="1"/>
</dbReference>
<sequence length="400" mass="42464">MTSRSRAEPGGAPAPRSDHAYMARAVQLAELGRFTTDPNPRVGCVIVRDGHIVGEGWHRRAGEPHAERHALTEAGERARGATAYVTLEPCCHQGRTPPCTDGLLEAGVARVVCAMVDPNPLVAGRGLRLLAEAGVTVETGLLETAARALNPGFITRMEQGRPYVRCKLAASLDGRTAMASGESQWITGEAARRDVQRLRAGSSAILTGIGTLLADDPSLNVRIGAEDLPGMGPGEVIRQPLRVVLDSRWRTPPGARILTLPGTTLIVGAVDDLGRMAELRSAGAELYLCPGDSAQVDLDALLKELGRREINEVLLETGPTLAGAAVSAGLVDEILVYLAPHLMGDSGRGLFSLPGLDRMRDRIPLAIVDVRSVGRDLRITARPEPTESARNGLVTAQKQL</sequence>
<dbReference type="InterPro" id="IPR011549">
    <property type="entry name" value="RibD_C"/>
</dbReference>
<dbReference type="RefSeq" id="WP_007194219.1">
    <property type="nucleotide sequence ID" value="NZ_AFWV01000011.1"/>
</dbReference>
<dbReference type="Gene3D" id="3.40.140.10">
    <property type="entry name" value="Cytidine Deaminase, domain 2"/>
    <property type="match status" value="1"/>
</dbReference>
<evidence type="ECO:0000256" key="14">
    <source>
        <dbReference type="PIRSR" id="PIRSR006769-1"/>
    </source>
</evidence>
<keyword evidence="7 13" id="KW-0479">Metal-binding</keyword>
<comment type="similarity">
    <text evidence="4 13">In the N-terminal section; belongs to the cytidine and deoxycytidylate deaminase family.</text>
</comment>
<evidence type="ECO:0000313" key="19">
    <source>
        <dbReference type="Proteomes" id="UP000005459"/>
    </source>
</evidence>
<dbReference type="EC" id="1.1.1.193" evidence="13"/>
<feature type="active site" description="Proton donor" evidence="14">
    <location>
        <position position="67"/>
    </location>
</feature>
<comment type="pathway">
    <text evidence="3 13">Cofactor biosynthesis; riboflavin biosynthesis; 5-amino-6-(D-ribitylamino)uracil from GTP: step 3/4.</text>
</comment>
<evidence type="ECO:0000256" key="11">
    <source>
        <dbReference type="ARBA" id="ARBA00023002"/>
    </source>
</evidence>
<dbReference type="GO" id="GO:0009231">
    <property type="term" value="P:riboflavin biosynthetic process"/>
    <property type="evidence" value="ECO:0007669"/>
    <property type="project" value="UniProtKB-UniPathway"/>
</dbReference>
<dbReference type="SUPFAM" id="SSF53597">
    <property type="entry name" value="Dihydrofolate reductase-like"/>
    <property type="match status" value="1"/>
</dbReference>
<dbReference type="Pfam" id="PF01872">
    <property type="entry name" value="RibD_C"/>
    <property type="match status" value="1"/>
</dbReference>
<dbReference type="InterPro" id="IPR024072">
    <property type="entry name" value="DHFR-like_dom_sf"/>
</dbReference>
<dbReference type="InterPro" id="IPR002734">
    <property type="entry name" value="RibDG_C"/>
</dbReference>
<dbReference type="InterPro" id="IPR050765">
    <property type="entry name" value="Riboflavin_Biosynth_HTPR"/>
</dbReference>
<keyword evidence="6 13" id="KW-0686">Riboflavin biosynthesis</keyword>
<dbReference type="EMBL" id="AFWV01000011">
    <property type="protein sequence ID" value="EGV17315.1"/>
    <property type="molecule type" value="Genomic_DNA"/>
</dbReference>
<feature type="domain" description="CMP/dCMP-type deaminase" evidence="17">
    <location>
        <begin position="16"/>
        <end position="138"/>
    </location>
</feature>
<organism evidence="18 19">
    <name type="scientific">Thiocapsa marina 5811</name>
    <dbReference type="NCBI Taxonomy" id="768671"/>
    <lineage>
        <taxon>Bacteria</taxon>
        <taxon>Pseudomonadati</taxon>
        <taxon>Pseudomonadota</taxon>
        <taxon>Gammaproteobacteria</taxon>
        <taxon>Chromatiales</taxon>
        <taxon>Chromatiaceae</taxon>
        <taxon>Thiocapsa</taxon>
    </lineage>
</organism>
<dbReference type="NCBIfam" id="TIGR00227">
    <property type="entry name" value="ribD_Cterm"/>
    <property type="match status" value="1"/>
</dbReference>
<dbReference type="UniPathway" id="UPA00275">
    <property type="reaction ID" value="UER00401"/>
</dbReference>
<evidence type="ECO:0000256" key="1">
    <source>
        <dbReference type="ARBA" id="ARBA00002151"/>
    </source>
</evidence>
<keyword evidence="9 13" id="KW-0862">Zinc</keyword>
<accession>F9UEJ4</accession>
<comment type="cofactor">
    <cofactor evidence="13 16">
        <name>Zn(2+)</name>
        <dbReference type="ChEBI" id="CHEBI:29105"/>
    </cofactor>
    <text evidence="13 16">Binds 1 zinc ion.</text>
</comment>
<dbReference type="PROSITE" id="PS51747">
    <property type="entry name" value="CYT_DCMP_DEAMINASES_2"/>
    <property type="match status" value="1"/>
</dbReference>
<comment type="catalytic activity">
    <reaction evidence="13">
        <text>5-amino-6-(5-phospho-D-ribitylamino)uracil + NADP(+) = 5-amino-6-(5-phospho-D-ribosylamino)uracil + NADPH + H(+)</text>
        <dbReference type="Rhea" id="RHEA:17845"/>
        <dbReference type="ChEBI" id="CHEBI:15378"/>
        <dbReference type="ChEBI" id="CHEBI:57783"/>
        <dbReference type="ChEBI" id="CHEBI:58349"/>
        <dbReference type="ChEBI" id="CHEBI:58421"/>
        <dbReference type="ChEBI" id="CHEBI:58453"/>
        <dbReference type="EC" id="1.1.1.193"/>
    </reaction>
</comment>
<dbReference type="GO" id="GO:0008270">
    <property type="term" value="F:zinc ion binding"/>
    <property type="evidence" value="ECO:0007669"/>
    <property type="project" value="InterPro"/>
</dbReference>
<dbReference type="CDD" id="cd01284">
    <property type="entry name" value="Riboflavin_deaminase-reductase"/>
    <property type="match status" value="1"/>
</dbReference>
<feature type="binding site" evidence="15">
    <location>
        <position position="199"/>
    </location>
    <ligand>
        <name>NADP(+)</name>
        <dbReference type="ChEBI" id="CHEBI:58349"/>
    </ligand>
</feature>
<dbReference type="InterPro" id="IPR002125">
    <property type="entry name" value="CMP_dCMP_dom"/>
</dbReference>
<dbReference type="eggNOG" id="COG0117">
    <property type="taxonomic scope" value="Bacteria"/>
</dbReference>
<dbReference type="Proteomes" id="UP000005459">
    <property type="component" value="Unassembled WGS sequence"/>
</dbReference>
<dbReference type="InterPro" id="IPR004794">
    <property type="entry name" value="Eubact_RibD"/>
</dbReference>
<dbReference type="FunFam" id="3.40.140.10:FF:000025">
    <property type="entry name" value="Riboflavin biosynthesis protein RibD"/>
    <property type="match status" value="1"/>
</dbReference>
<dbReference type="InterPro" id="IPR016193">
    <property type="entry name" value="Cytidine_deaminase-like"/>
</dbReference>
<dbReference type="Gene3D" id="3.40.430.10">
    <property type="entry name" value="Dihydrofolate Reductase, subunit A"/>
    <property type="match status" value="1"/>
</dbReference>
<feature type="binding site" evidence="15">
    <location>
        <position position="183"/>
    </location>
    <ligand>
        <name>substrate</name>
    </ligand>
</feature>
<evidence type="ECO:0000256" key="7">
    <source>
        <dbReference type="ARBA" id="ARBA00022723"/>
    </source>
</evidence>
<evidence type="ECO:0000313" key="18">
    <source>
        <dbReference type="EMBL" id="EGV17315.1"/>
    </source>
</evidence>
<feature type="binding site" evidence="15">
    <location>
        <position position="185"/>
    </location>
    <ligand>
        <name>NADP(+)</name>
        <dbReference type="ChEBI" id="CHEBI:58349"/>
    </ligand>
</feature>
<feature type="binding site" evidence="15">
    <location>
        <position position="215"/>
    </location>
    <ligand>
        <name>NADP(+)</name>
        <dbReference type="ChEBI" id="CHEBI:58349"/>
    </ligand>
</feature>
<reference evidence="18 19" key="1">
    <citation type="submission" date="2011-06" db="EMBL/GenBank/DDBJ databases">
        <title>The draft genome of Thiocapsa marina 5811.</title>
        <authorList>
            <consortium name="US DOE Joint Genome Institute (JGI-PGF)"/>
            <person name="Lucas S."/>
            <person name="Han J."/>
            <person name="Cheng J.-F."/>
            <person name="Goodwin L."/>
            <person name="Pitluck S."/>
            <person name="Peters L."/>
            <person name="Land M.L."/>
            <person name="Hauser L."/>
            <person name="Vogl K."/>
            <person name="Liu Z."/>
            <person name="Imhoff J."/>
            <person name="Thiel V."/>
            <person name="Frigaard N.-U."/>
            <person name="Bryant D."/>
            <person name="Woyke T.J."/>
        </authorList>
    </citation>
    <scope>NUCLEOTIDE SEQUENCE [LARGE SCALE GENOMIC DNA]</scope>
    <source>
        <strain evidence="18 19">5811</strain>
    </source>
</reference>
<feature type="binding site" evidence="15">
    <location>
        <position position="169"/>
    </location>
    <ligand>
        <name>NADP(+)</name>
        <dbReference type="ChEBI" id="CHEBI:58349"/>
    </ligand>
</feature>
<feature type="binding site" evidence="15">
    <location>
        <position position="247"/>
    </location>
    <ligand>
        <name>NADP(+)</name>
        <dbReference type="ChEBI" id="CHEBI:58349"/>
    </ligand>
</feature>
<evidence type="ECO:0000256" key="6">
    <source>
        <dbReference type="ARBA" id="ARBA00022619"/>
    </source>
</evidence>
<dbReference type="AlphaFoldDB" id="F9UEJ4"/>
<feature type="binding site" evidence="16">
    <location>
        <position position="99"/>
    </location>
    <ligand>
        <name>Zn(2+)</name>
        <dbReference type="ChEBI" id="CHEBI:29105"/>
        <note>catalytic</note>
    </ligand>
</feature>
<dbReference type="eggNOG" id="COG1985">
    <property type="taxonomic scope" value="Bacteria"/>
</dbReference>
<evidence type="ECO:0000256" key="8">
    <source>
        <dbReference type="ARBA" id="ARBA00022801"/>
    </source>
</evidence>
<protein>
    <recommendedName>
        <fullName evidence="13">Riboflavin biosynthesis protein RibD</fullName>
    </recommendedName>
    <domain>
        <recommendedName>
            <fullName evidence="13">Diaminohydroxyphosphoribosylaminopyrimidine deaminase</fullName>
            <shortName evidence="13">DRAP deaminase</shortName>
            <ecNumber evidence="13">3.5.4.26</ecNumber>
        </recommendedName>
        <alternativeName>
            <fullName evidence="13">Riboflavin-specific deaminase</fullName>
        </alternativeName>
    </domain>
    <domain>
        <recommendedName>
            <fullName evidence="13">5-amino-6-(5-phosphoribosylamino)uracil reductase</fullName>
            <ecNumber evidence="13">1.1.1.193</ecNumber>
        </recommendedName>
        <alternativeName>
            <fullName evidence="13">HTP reductase</fullName>
        </alternativeName>
    </domain>
</protein>
<feature type="binding site" evidence="15">
    <location>
        <position position="316"/>
    </location>
    <ligand>
        <name>substrate</name>
    </ligand>
</feature>
<dbReference type="EC" id="3.5.4.26" evidence="13"/>
<comment type="catalytic activity">
    <reaction evidence="13">
        <text>2,5-diamino-6-hydroxy-4-(5-phosphoribosylamino)-pyrimidine + H2O + H(+) = 5-amino-6-(5-phospho-D-ribosylamino)uracil + NH4(+)</text>
        <dbReference type="Rhea" id="RHEA:21868"/>
        <dbReference type="ChEBI" id="CHEBI:15377"/>
        <dbReference type="ChEBI" id="CHEBI:15378"/>
        <dbReference type="ChEBI" id="CHEBI:28938"/>
        <dbReference type="ChEBI" id="CHEBI:58453"/>
        <dbReference type="ChEBI" id="CHEBI:58614"/>
        <dbReference type="EC" id="3.5.4.26"/>
    </reaction>
</comment>
<comment type="pathway">
    <text evidence="2 13">Cofactor biosynthesis; riboflavin biosynthesis; 5-amino-6-(D-ribitylamino)uracil from GTP: step 2/4.</text>
</comment>
<proteinExistence type="inferred from homology"/>
<dbReference type="STRING" id="768671.ThimaDRAFT_3347"/>
<keyword evidence="8 13" id="KW-0378">Hydrolase</keyword>
<feature type="binding site" evidence="16">
    <location>
        <position position="65"/>
    </location>
    <ligand>
        <name>Zn(2+)</name>
        <dbReference type="ChEBI" id="CHEBI:29105"/>
        <note>catalytic</note>
    </ligand>
</feature>
<dbReference type="SUPFAM" id="SSF53927">
    <property type="entry name" value="Cytidine deaminase-like"/>
    <property type="match status" value="1"/>
</dbReference>
<keyword evidence="19" id="KW-1185">Reference proteome</keyword>
<evidence type="ECO:0000256" key="16">
    <source>
        <dbReference type="PIRSR" id="PIRSR006769-3"/>
    </source>
</evidence>
<evidence type="ECO:0000256" key="9">
    <source>
        <dbReference type="ARBA" id="ARBA00022833"/>
    </source>
</evidence>
<evidence type="ECO:0000256" key="3">
    <source>
        <dbReference type="ARBA" id="ARBA00004910"/>
    </source>
</evidence>
<feature type="binding site" evidence="15">
    <location>
        <position position="222"/>
    </location>
    <ligand>
        <name>substrate</name>
    </ligand>
</feature>
<keyword evidence="10 13" id="KW-0521">NADP</keyword>
<evidence type="ECO:0000256" key="4">
    <source>
        <dbReference type="ARBA" id="ARBA00005259"/>
    </source>
</evidence>
<dbReference type="GO" id="GO:0008703">
    <property type="term" value="F:5-amino-6-(5-phosphoribosylamino)uracil reductase activity"/>
    <property type="evidence" value="ECO:0007669"/>
    <property type="project" value="UniProtKB-EC"/>
</dbReference>
<dbReference type="GO" id="GO:0008835">
    <property type="term" value="F:diaminohydroxyphosphoribosylaminopyrimidine deaminase activity"/>
    <property type="evidence" value="ECO:0007669"/>
    <property type="project" value="UniProtKB-EC"/>
</dbReference>
<dbReference type="PANTHER" id="PTHR38011">
    <property type="entry name" value="DIHYDROFOLATE REDUCTASE FAMILY PROTEIN (AFU_ORTHOLOGUE AFUA_8G06820)"/>
    <property type="match status" value="1"/>
</dbReference>
<feature type="binding site" evidence="16">
    <location>
        <position position="90"/>
    </location>
    <ligand>
        <name>Zn(2+)</name>
        <dbReference type="ChEBI" id="CHEBI:29105"/>
        <note>catalytic</note>
    </ligand>
</feature>
<dbReference type="PATRIC" id="fig|768671.3.peg.3536"/>
<dbReference type="NCBIfam" id="TIGR00326">
    <property type="entry name" value="eubact_ribD"/>
    <property type="match status" value="1"/>
</dbReference>
<dbReference type="GO" id="GO:0050661">
    <property type="term" value="F:NADP binding"/>
    <property type="evidence" value="ECO:0007669"/>
    <property type="project" value="InterPro"/>
</dbReference>
<comment type="similarity">
    <text evidence="5 13">In the C-terminal section; belongs to the HTP reductase family.</text>
</comment>
<evidence type="ECO:0000256" key="13">
    <source>
        <dbReference type="PIRNR" id="PIRNR006769"/>
    </source>
</evidence>
<comment type="function">
    <text evidence="1 13">Converts 2,5-diamino-6-(ribosylamino)-4(3h)-pyrimidinone 5'-phosphate into 5-amino-6-(ribosylamino)-2,4(1h,3h)-pyrimidinedione 5'-phosphate.</text>
</comment>
<evidence type="ECO:0000256" key="5">
    <source>
        <dbReference type="ARBA" id="ARBA00007417"/>
    </source>
</evidence>
<evidence type="ECO:0000256" key="12">
    <source>
        <dbReference type="ARBA" id="ARBA00023268"/>
    </source>
</evidence>